<dbReference type="InterPro" id="IPR021109">
    <property type="entry name" value="Peptidase_aspartic_dom_sf"/>
</dbReference>
<name>G7E697_MIXOS</name>
<protein>
    <recommendedName>
        <fullName evidence="2">Peptidase A1 domain-containing protein</fullName>
    </recommendedName>
</protein>
<gene>
    <name evidence="3" type="primary">Mo05043</name>
    <name evidence="3" type="ORF">E5Q_05043</name>
</gene>
<reference evidence="3 4" key="2">
    <citation type="journal article" date="2012" name="Open Biol.">
        <title>Characteristics of nucleosomes and linker DNA regions on the genome of the basidiomycete Mixia osmundae revealed by mono- and dinucleosome mapping.</title>
        <authorList>
            <person name="Nishida H."/>
            <person name="Kondo S."/>
            <person name="Matsumoto T."/>
            <person name="Suzuki Y."/>
            <person name="Yoshikawa H."/>
            <person name="Taylor T.D."/>
            <person name="Sugiyama J."/>
        </authorList>
    </citation>
    <scope>NUCLEOTIDE SEQUENCE [LARGE SCALE GENOMIC DNA]</scope>
    <source>
        <strain evidence="4">CBS 9802 / IAM 14324 / JCM 22182 / KY 12970</strain>
    </source>
</reference>
<dbReference type="PANTHER" id="PTHR47966">
    <property type="entry name" value="BETA-SITE APP-CLEAVING ENZYME, ISOFORM A-RELATED"/>
    <property type="match status" value="1"/>
</dbReference>
<reference evidence="3 4" key="1">
    <citation type="journal article" date="2011" name="J. Gen. Appl. Microbiol.">
        <title>Draft genome sequencing of the enigmatic basidiomycete Mixia osmundae.</title>
        <authorList>
            <person name="Nishida H."/>
            <person name="Nagatsuka Y."/>
            <person name="Sugiyama J."/>
        </authorList>
    </citation>
    <scope>NUCLEOTIDE SEQUENCE [LARGE SCALE GENOMIC DNA]</scope>
    <source>
        <strain evidence="4">CBS 9802 / IAM 14324 / JCM 22182 / KY 12970</strain>
    </source>
</reference>
<comment type="caution">
    <text evidence="3">The sequence shown here is derived from an EMBL/GenBank/DDBJ whole genome shotgun (WGS) entry which is preliminary data.</text>
</comment>
<organism evidence="3 4">
    <name type="scientific">Mixia osmundae (strain CBS 9802 / IAM 14324 / JCM 22182 / KY 12970)</name>
    <dbReference type="NCBI Taxonomy" id="764103"/>
    <lineage>
        <taxon>Eukaryota</taxon>
        <taxon>Fungi</taxon>
        <taxon>Dikarya</taxon>
        <taxon>Basidiomycota</taxon>
        <taxon>Pucciniomycotina</taxon>
        <taxon>Mixiomycetes</taxon>
        <taxon>Mixiales</taxon>
        <taxon>Mixiaceae</taxon>
        <taxon>Mixia</taxon>
    </lineage>
</organism>
<dbReference type="InterPro" id="IPR033121">
    <property type="entry name" value="PEPTIDASE_A1"/>
</dbReference>
<dbReference type="OrthoDB" id="2747330at2759"/>
<evidence type="ECO:0000259" key="2">
    <source>
        <dbReference type="PROSITE" id="PS51767"/>
    </source>
</evidence>
<feature type="domain" description="Peptidase A1" evidence="2">
    <location>
        <begin position="1"/>
        <end position="327"/>
    </location>
</feature>
<sequence length="726" mass="77751">MSDSALSYSNLFVDTGSAVTFFNPYVPTPTAVKTPVVFNETFGSGETASGNVFRDTISLGGTGIKLKMDFGGVTYPSNPYGPGPESTNGYVGFAPQELADAVFGSGGAKPGEVKTLMTQLTADKLIDANIIGLGFVPADLQGLDGLNKGALTLGGIDKSVLKSEMTWTSRLPPIFTAVGFSAQYWSFAMEIPSLGIYKKDATASYSFIDTGATITLLQPKYFKRWFSKIEGATLSPAEQLVKVPRSSIHTIPDLDIVIEGVPFTIPGKYLLFPDSYLRRYGYDMSTAWSYVAATPQPAQFNVLGAYSLARLYVALDAQTSPPRIGFGKTTHTPHLTRLRRKDSKMLIALQIIIAAAYVADASVLKLRVHHRHRLQSHGGAFVPTKSFMASSFYTNLTIGTTHPVTYENVMLDSGSGPIYVNPYTPDRSAVASKVVLAEAFSDGTAVEAIMYRDQVAVGDLAFNLGFGGIKGSKNAKPDPTSQGGIIGLGPQGLVDDALLDGGGKPGQFLGFAAQLKASGIVKRNIIGLGFTVDDLNDALPADRHGLYIGGIDHSKLRSDIVYSPRLPAYINIHGRPREFWAVAMTIPSIGLTADKKADVYTIIDTGSTLTYLKDPYFSKWAEPIKGLAQTDYGFLSMPKSSVPLIPDLDFFISGRKFSMPGSSLVLSDEVAKTQGLDTKLAWTNIQPSLATQAGNVFGALSLTSFYVVLDADAKRIGFARTAASPL</sequence>
<dbReference type="eggNOG" id="ENOG502T2SV">
    <property type="taxonomic scope" value="Eukaryota"/>
</dbReference>
<comment type="similarity">
    <text evidence="1">Belongs to the peptidase A1 family.</text>
</comment>
<dbReference type="AlphaFoldDB" id="G7E697"/>
<dbReference type="InterPro" id="IPR034164">
    <property type="entry name" value="Pepsin-like_dom"/>
</dbReference>
<dbReference type="RefSeq" id="XP_014569131.1">
    <property type="nucleotide sequence ID" value="XM_014713645.1"/>
</dbReference>
<dbReference type="InParanoid" id="G7E697"/>
<dbReference type="EMBL" id="BABT02000150">
    <property type="protein sequence ID" value="GAA98357.1"/>
    <property type="molecule type" value="Genomic_DNA"/>
</dbReference>
<evidence type="ECO:0000256" key="1">
    <source>
        <dbReference type="ARBA" id="ARBA00007447"/>
    </source>
</evidence>
<evidence type="ECO:0000313" key="3">
    <source>
        <dbReference type="EMBL" id="GAA98357.1"/>
    </source>
</evidence>
<dbReference type="InterPro" id="IPR001461">
    <property type="entry name" value="Aspartic_peptidase_A1"/>
</dbReference>
<dbReference type="PANTHER" id="PTHR47966:SF51">
    <property type="entry name" value="BETA-SITE APP-CLEAVING ENZYME, ISOFORM A-RELATED"/>
    <property type="match status" value="1"/>
</dbReference>
<proteinExistence type="inferred from homology"/>
<dbReference type="CDD" id="cd05471">
    <property type="entry name" value="pepsin_like"/>
    <property type="match status" value="2"/>
</dbReference>
<dbReference type="SUPFAM" id="SSF50630">
    <property type="entry name" value="Acid proteases"/>
    <property type="match status" value="2"/>
</dbReference>
<evidence type="ECO:0000313" key="4">
    <source>
        <dbReference type="Proteomes" id="UP000009131"/>
    </source>
</evidence>
<dbReference type="HOGENOM" id="CLU_381340_0_0_1"/>
<dbReference type="Proteomes" id="UP000009131">
    <property type="component" value="Unassembled WGS sequence"/>
</dbReference>
<dbReference type="Pfam" id="PF00026">
    <property type="entry name" value="Asp"/>
    <property type="match status" value="2"/>
</dbReference>
<dbReference type="GO" id="GO:0006508">
    <property type="term" value="P:proteolysis"/>
    <property type="evidence" value="ECO:0007669"/>
    <property type="project" value="InterPro"/>
</dbReference>
<accession>G7E697</accession>
<dbReference type="GO" id="GO:0004190">
    <property type="term" value="F:aspartic-type endopeptidase activity"/>
    <property type="evidence" value="ECO:0007669"/>
    <property type="project" value="InterPro"/>
</dbReference>
<dbReference type="Gene3D" id="2.40.70.10">
    <property type="entry name" value="Acid Proteases"/>
    <property type="match status" value="4"/>
</dbReference>
<dbReference type="PROSITE" id="PS51767">
    <property type="entry name" value="PEPTIDASE_A1"/>
    <property type="match status" value="2"/>
</dbReference>
<feature type="domain" description="Peptidase A1" evidence="2">
    <location>
        <begin position="392"/>
        <end position="719"/>
    </location>
</feature>
<keyword evidence="4" id="KW-1185">Reference proteome</keyword>